<dbReference type="AlphaFoldDB" id="A0A128EC04"/>
<dbReference type="InterPro" id="IPR027417">
    <property type="entry name" value="P-loop_NTPase"/>
</dbReference>
<accession>A0A128EC04</accession>
<sequence>MKNLDYLYANPPNLSKFIDRKKSIKNSKTLIIGAQNSGKSYVLLNSLLEEKKGEFLYINLDDIRLDTDEIFTNLASFLQTNKDIKAIAIDGLKVAHKNYFKLLESLNLSKILLSTRSNTLNLNGFSKLVLHNLDFEEFIAFDRKGGEPGAILGSFLTQGNGLKNSFLQSYELAIFHQEMLLYSYEKAEILALIEAVKFINSTFSAFGIYKSLKEKIKISKDKIYSTFSKFEDENLIYFVDKFEPNSTLKKLYFADFSFQDSLSYKKDFHKKLANALFCELLTTNHKIYYTDELDFYIPSKNTAFLLIPFSSSDLIFLKFKKLFLRLKELKVTKLVVISMGNSASLSIEGIRCEIVPFWQFALSI</sequence>
<keyword evidence="2" id="KW-1185">Reference proteome</keyword>
<evidence type="ECO:0000313" key="2">
    <source>
        <dbReference type="Proteomes" id="UP000069632"/>
    </source>
</evidence>
<dbReference type="RefSeq" id="WP_075539979.1">
    <property type="nucleotide sequence ID" value="NZ_CP053844.1"/>
</dbReference>
<dbReference type="EMBL" id="FIZP01000001">
    <property type="protein sequence ID" value="CZE46500.1"/>
    <property type="molecule type" value="Genomic_DNA"/>
</dbReference>
<dbReference type="Proteomes" id="UP000069632">
    <property type="component" value="Unassembled WGS sequence"/>
</dbReference>
<dbReference type="SUPFAM" id="SSF52540">
    <property type="entry name" value="P-loop containing nucleoside triphosphate hydrolases"/>
    <property type="match status" value="1"/>
</dbReference>
<evidence type="ECO:0000313" key="1">
    <source>
        <dbReference type="EMBL" id="CZE46500.1"/>
    </source>
</evidence>
<protein>
    <submittedName>
        <fullName evidence="1">Putative helix-turn-helix containsing protein</fullName>
    </submittedName>
</protein>
<reference evidence="1 2" key="1">
    <citation type="submission" date="2016-02" db="EMBL/GenBank/DDBJ databases">
        <authorList>
            <consortium name="Pathogen Informatics"/>
        </authorList>
    </citation>
    <scope>NUCLEOTIDE SEQUENCE [LARGE SCALE GENOMIC DNA]</scope>
    <source>
        <strain evidence="1 2">RC20</strain>
    </source>
</reference>
<dbReference type="OrthoDB" id="5372242at2"/>
<organism evidence="1 2">
    <name type="scientific">Campylobacter geochelonis</name>
    <dbReference type="NCBI Taxonomy" id="1780362"/>
    <lineage>
        <taxon>Bacteria</taxon>
        <taxon>Pseudomonadati</taxon>
        <taxon>Campylobacterota</taxon>
        <taxon>Epsilonproteobacteria</taxon>
        <taxon>Campylobacterales</taxon>
        <taxon>Campylobacteraceae</taxon>
        <taxon>Campylobacter</taxon>
    </lineage>
</organism>
<gene>
    <name evidence="1" type="ORF">ERS672216_00408</name>
</gene>
<proteinExistence type="predicted"/>
<name>A0A128EC04_9BACT</name>